<protein>
    <submittedName>
        <fullName evidence="1">Uncharacterized protein</fullName>
    </submittedName>
</protein>
<dbReference type="eggNOG" id="ENOG50337H4">
    <property type="taxonomic scope" value="Bacteria"/>
</dbReference>
<evidence type="ECO:0000313" key="2">
    <source>
        <dbReference type="Proteomes" id="UP000008561"/>
    </source>
</evidence>
<sequence length="110" mass="12830">MKQYVIDELRPGEYEKIRSFLDDTVGPSAMENIYFVPVPLELLSDTQRRHTDCRPHCFAVELDETRISCELLVRAPQKIRCDCITYATAGQREWLMTYMDSLLERLGIIT</sequence>
<reference evidence="1 2" key="1">
    <citation type="submission" date="2007-10" db="EMBL/GenBank/DDBJ databases">
        <title>Complete sequence of Desulfococcus oleovorans Hxd3.</title>
        <authorList>
            <consortium name="US DOE Joint Genome Institute"/>
            <person name="Copeland A."/>
            <person name="Lucas S."/>
            <person name="Lapidus A."/>
            <person name="Barry K."/>
            <person name="Glavina del Rio T."/>
            <person name="Dalin E."/>
            <person name="Tice H."/>
            <person name="Pitluck S."/>
            <person name="Kiss H."/>
            <person name="Brettin T."/>
            <person name="Bruce D."/>
            <person name="Detter J.C."/>
            <person name="Han C."/>
            <person name="Schmutz J."/>
            <person name="Larimer F."/>
            <person name="Land M."/>
            <person name="Hauser L."/>
            <person name="Kyrpides N."/>
            <person name="Kim E."/>
            <person name="Wawrik B."/>
            <person name="Richardson P."/>
        </authorList>
    </citation>
    <scope>NUCLEOTIDE SEQUENCE [LARGE SCALE GENOMIC DNA]</scope>
    <source>
        <strain evidence="2">DSM 6200 / JCM 39069 / Hxd3</strain>
    </source>
</reference>
<proteinExistence type="predicted"/>
<dbReference type="AlphaFoldDB" id="A8ZWQ6"/>
<gene>
    <name evidence="1" type="ordered locus">Dole_2584</name>
</gene>
<evidence type="ECO:0000313" key="1">
    <source>
        <dbReference type="EMBL" id="ABW68387.1"/>
    </source>
</evidence>
<dbReference type="RefSeq" id="WP_012175999.1">
    <property type="nucleotide sequence ID" value="NC_009943.1"/>
</dbReference>
<dbReference type="KEGG" id="dol:Dole_2584"/>
<dbReference type="STRING" id="96561.Dole_2584"/>
<name>A8ZWQ6_DESOH</name>
<dbReference type="EMBL" id="CP000859">
    <property type="protein sequence ID" value="ABW68387.1"/>
    <property type="molecule type" value="Genomic_DNA"/>
</dbReference>
<organism evidence="1 2">
    <name type="scientific">Desulfosudis oleivorans (strain DSM 6200 / JCM 39069 / Hxd3)</name>
    <name type="common">Desulfococcus oleovorans</name>
    <dbReference type="NCBI Taxonomy" id="96561"/>
    <lineage>
        <taxon>Bacteria</taxon>
        <taxon>Pseudomonadati</taxon>
        <taxon>Thermodesulfobacteriota</taxon>
        <taxon>Desulfobacteria</taxon>
        <taxon>Desulfobacterales</taxon>
        <taxon>Desulfosudaceae</taxon>
        <taxon>Desulfosudis</taxon>
    </lineage>
</organism>
<dbReference type="OrthoDB" id="5459426at2"/>
<keyword evidence="2" id="KW-1185">Reference proteome</keyword>
<dbReference type="HOGENOM" id="CLU_172413_0_0_7"/>
<dbReference type="Proteomes" id="UP000008561">
    <property type="component" value="Chromosome"/>
</dbReference>
<accession>A8ZWQ6</accession>